<proteinExistence type="predicted"/>
<keyword evidence="3" id="KW-1185">Reference proteome</keyword>
<dbReference type="RefSeq" id="WP_145075215.1">
    <property type="nucleotide sequence ID" value="NZ_JACIIY010000019.1"/>
</dbReference>
<accession>A0A562K539</accession>
<organism evidence="2 3">
    <name type="scientific">Sphingobium wenxiniae (strain DSM 21828 / CGMCC 1.7748 / JZ-1)</name>
    <dbReference type="NCBI Taxonomy" id="595605"/>
    <lineage>
        <taxon>Bacteria</taxon>
        <taxon>Pseudomonadati</taxon>
        <taxon>Pseudomonadota</taxon>
        <taxon>Alphaproteobacteria</taxon>
        <taxon>Sphingomonadales</taxon>
        <taxon>Sphingomonadaceae</taxon>
        <taxon>Sphingobium</taxon>
    </lineage>
</organism>
<evidence type="ECO:0000256" key="1">
    <source>
        <dbReference type="SAM" id="Phobius"/>
    </source>
</evidence>
<evidence type="ECO:0000313" key="2">
    <source>
        <dbReference type="EMBL" id="TWH90540.1"/>
    </source>
</evidence>
<feature type="transmembrane region" description="Helical" evidence="1">
    <location>
        <begin position="20"/>
        <end position="41"/>
    </location>
</feature>
<keyword evidence="1" id="KW-0472">Membrane</keyword>
<evidence type="ECO:0008006" key="4">
    <source>
        <dbReference type="Google" id="ProtNLM"/>
    </source>
</evidence>
<keyword evidence="1" id="KW-1133">Transmembrane helix</keyword>
<protein>
    <recommendedName>
        <fullName evidence="4">Tetratricopeptide repeat protein</fullName>
    </recommendedName>
</protein>
<dbReference type="InterPro" id="IPR011990">
    <property type="entry name" value="TPR-like_helical_dom_sf"/>
</dbReference>
<dbReference type="AlphaFoldDB" id="A0A562K539"/>
<sequence length="418" mass="44933">MKEQGSRQRRSPQEWGVRLVLAGVVGWIGYLSVMQSVALVLPDSRIEEAYALAPNNGRIAGRLSQALYRPDASEAERTRAVAIAREALRHDPTAVEAVATLAADAFARGNQAGGERLLAYSQKLSRRDLRTQLMAIELAVAQDDIAGALHHYDIALRTKKNAPELLFPVLTSALSDQAIRTEMVKTLGKQPNWGTGFIAHAARSDANPAASAAFFRALQAARVPVSDASSVALLNRLLAAKLFDDAWAYYAAARPGSDRRRSRDPDFTNALEARSALDWVAVNGLGVSTAILPDARNGLFDFTVSMGNGGTLLQQLHMLPAGDYVLEGHSMGIEQPARSRPYWTLRCQTGGEIGRVELPNSSQAGGRFQGTISVPTDCPVQMLALVARSTDDIGGVSGQIDRIAIRPARAQESARTAS</sequence>
<keyword evidence="1" id="KW-0812">Transmembrane</keyword>
<dbReference type="EMBL" id="VLKK01000018">
    <property type="protein sequence ID" value="TWH90540.1"/>
    <property type="molecule type" value="Genomic_DNA"/>
</dbReference>
<reference evidence="2 3" key="1">
    <citation type="journal article" date="2015" name="Stand. Genomic Sci.">
        <title>Genomic Encyclopedia of Bacterial and Archaeal Type Strains, Phase III: the genomes of soil and plant-associated and newly described type strains.</title>
        <authorList>
            <person name="Whitman W.B."/>
            <person name="Woyke T."/>
            <person name="Klenk H.P."/>
            <person name="Zhou Y."/>
            <person name="Lilburn T.G."/>
            <person name="Beck B.J."/>
            <person name="De Vos P."/>
            <person name="Vandamme P."/>
            <person name="Eisen J.A."/>
            <person name="Garrity G."/>
            <person name="Hugenholtz P."/>
            <person name="Kyrpides N.C."/>
        </authorList>
    </citation>
    <scope>NUCLEOTIDE SEQUENCE [LARGE SCALE GENOMIC DNA]</scope>
    <source>
        <strain evidence="2 3">CGMCC 1.7748</strain>
    </source>
</reference>
<name>A0A562K539_SPHWJ</name>
<dbReference type="Proteomes" id="UP000316624">
    <property type="component" value="Unassembled WGS sequence"/>
</dbReference>
<comment type="caution">
    <text evidence="2">The sequence shown here is derived from an EMBL/GenBank/DDBJ whole genome shotgun (WGS) entry which is preliminary data.</text>
</comment>
<dbReference type="Gene3D" id="1.25.40.10">
    <property type="entry name" value="Tetratricopeptide repeat domain"/>
    <property type="match status" value="1"/>
</dbReference>
<evidence type="ECO:0000313" key="3">
    <source>
        <dbReference type="Proteomes" id="UP000316624"/>
    </source>
</evidence>
<gene>
    <name evidence="2" type="ORF">IQ35_03364</name>
</gene>